<dbReference type="GO" id="GO:0003700">
    <property type="term" value="F:DNA-binding transcription factor activity"/>
    <property type="evidence" value="ECO:0007669"/>
    <property type="project" value="InterPro"/>
</dbReference>
<dbReference type="Proteomes" id="UP000240572">
    <property type="component" value="Unassembled WGS sequence"/>
</dbReference>
<name>A0A2P8CXV1_9BACT</name>
<dbReference type="RefSeq" id="WP_106524604.1">
    <property type="nucleotide sequence ID" value="NZ_PYGD01000010.1"/>
</dbReference>
<comment type="caution">
    <text evidence="5">The sequence shown here is derived from an EMBL/GenBank/DDBJ whole genome shotgun (WGS) entry which is preliminary data.</text>
</comment>
<keyword evidence="3" id="KW-0804">Transcription</keyword>
<keyword evidence="6" id="KW-1185">Reference proteome</keyword>
<sequence length="151" mass="17583">MQQEFDYPRVYLYRRVVQAKLFIDNHYADKIDLDNIADEAYFSKFHFIRLFKSVYGKTPHQYLKAVRIEKAKQLLKAGKTVSDACFLVGFDSLSSFSGLFRRMVGQPASAYAEAHQEQQQQIAHKPLAFVPGCYAYQHGWLENSNFEETDR</sequence>
<dbReference type="EMBL" id="PYGD01000010">
    <property type="protein sequence ID" value="PSK89801.1"/>
    <property type="molecule type" value="Genomic_DNA"/>
</dbReference>
<organism evidence="5 6">
    <name type="scientific">Taibaiella chishuiensis</name>
    <dbReference type="NCBI Taxonomy" id="1434707"/>
    <lineage>
        <taxon>Bacteria</taxon>
        <taxon>Pseudomonadati</taxon>
        <taxon>Bacteroidota</taxon>
        <taxon>Chitinophagia</taxon>
        <taxon>Chitinophagales</taxon>
        <taxon>Chitinophagaceae</taxon>
        <taxon>Taibaiella</taxon>
    </lineage>
</organism>
<dbReference type="SUPFAM" id="SSF46689">
    <property type="entry name" value="Homeodomain-like"/>
    <property type="match status" value="2"/>
</dbReference>
<keyword evidence="2 5" id="KW-0238">DNA-binding</keyword>
<evidence type="ECO:0000313" key="6">
    <source>
        <dbReference type="Proteomes" id="UP000240572"/>
    </source>
</evidence>
<dbReference type="PROSITE" id="PS01124">
    <property type="entry name" value="HTH_ARAC_FAMILY_2"/>
    <property type="match status" value="1"/>
</dbReference>
<dbReference type="PANTHER" id="PTHR43280">
    <property type="entry name" value="ARAC-FAMILY TRANSCRIPTIONAL REGULATOR"/>
    <property type="match status" value="1"/>
</dbReference>
<dbReference type="SMART" id="SM00342">
    <property type="entry name" value="HTH_ARAC"/>
    <property type="match status" value="1"/>
</dbReference>
<evidence type="ECO:0000256" key="2">
    <source>
        <dbReference type="ARBA" id="ARBA00023125"/>
    </source>
</evidence>
<gene>
    <name evidence="5" type="ORF">B0I18_110102</name>
</gene>
<keyword evidence="1" id="KW-0805">Transcription regulation</keyword>
<accession>A0A2P8CXV1</accession>
<dbReference type="InterPro" id="IPR018062">
    <property type="entry name" value="HTH_AraC-typ_CS"/>
</dbReference>
<dbReference type="Gene3D" id="1.10.10.60">
    <property type="entry name" value="Homeodomain-like"/>
    <property type="match status" value="2"/>
</dbReference>
<reference evidence="5 6" key="1">
    <citation type="submission" date="2018-03" db="EMBL/GenBank/DDBJ databases">
        <title>Genomic Encyclopedia of Type Strains, Phase III (KMG-III): the genomes of soil and plant-associated and newly described type strains.</title>
        <authorList>
            <person name="Whitman W."/>
        </authorList>
    </citation>
    <scope>NUCLEOTIDE SEQUENCE [LARGE SCALE GENOMIC DNA]</scope>
    <source>
        <strain evidence="5 6">CGMCC 1.12700</strain>
    </source>
</reference>
<evidence type="ECO:0000256" key="3">
    <source>
        <dbReference type="ARBA" id="ARBA00023163"/>
    </source>
</evidence>
<feature type="domain" description="HTH araC/xylS-type" evidence="4">
    <location>
        <begin position="17"/>
        <end position="114"/>
    </location>
</feature>
<dbReference type="OrthoDB" id="9816011at2"/>
<dbReference type="PANTHER" id="PTHR43280:SF28">
    <property type="entry name" value="HTH-TYPE TRANSCRIPTIONAL ACTIVATOR RHAS"/>
    <property type="match status" value="1"/>
</dbReference>
<protein>
    <submittedName>
        <fullName evidence="5">AraC-like DNA-binding protein</fullName>
    </submittedName>
</protein>
<dbReference type="PROSITE" id="PS00041">
    <property type="entry name" value="HTH_ARAC_FAMILY_1"/>
    <property type="match status" value="1"/>
</dbReference>
<dbReference type="InterPro" id="IPR018060">
    <property type="entry name" value="HTH_AraC"/>
</dbReference>
<dbReference type="AlphaFoldDB" id="A0A2P8CXV1"/>
<evidence type="ECO:0000259" key="4">
    <source>
        <dbReference type="PROSITE" id="PS01124"/>
    </source>
</evidence>
<dbReference type="InterPro" id="IPR009057">
    <property type="entry name" value="Homeodomain-like_sf"/>
</dbReference>
<proteinExistence type="predicted"/>
<dbReference type="GO" id="GO:0043565">
    <property type="term" value="F:sequence-specific DNA binding"/>
    <property type="evidence" value="ECO:0007669"/>
    <property type="project" value="InterPro"/>
</dbReference>
<dbReference type="Pfam" id="PF12833">
    <property type="entry name" value="HTH_18"/>
    <property type="match status" value="1"/>
</dbReference>
<evidence type="ECO:0000256" key="1">
    <source>
        <dbReference type="ARBA" id="ARBA00023015"/>
    </source>
</evidence>
<evidence type="ECO:0000313" key="5">
    <source>
        <dbReference type="EMBL" id="PSK89801.1"/>
    </source>
</evidence>